<accession>A0A067Q6U9</accession>
<feature type="non-terminal residue" evidence="1">
    <location>
        <position position="1"/>
    </location>
</feature>
<proteinExistence type="predicted"/>
<dbReference type="HOGENOM" id="CLU_2365254_0_0_1"/>
<dbReference type="OrthoDB" id="8062037at2759"/>
<dbReference type="STRING" id="933084.A0A067Q6U9"/>
<dbReference type="Proteomes" id="UP000027265">
    <property type="component" value="Unassembled WGS sequence"/>
</dbReference>
<name>A0A067Q6U9_9AGAM</name>
<evidence type="ECO:0000313" key="2">
    <source>
        <dbReference type="Proteomes" id="UP000027265"/>
    </source>
</evidence>
<evidence type="ECO:0000313" key="1">
    <source>
        <dbReference type="EMBL" id="KDQ62704.1"/>
    </source>
</evidence>
<keyword evidence="2" id="KW-1185">Reference proteome</keyword>
<dbReference type="InParanoid" id="A0A067Q6U9"/>
<organism evidence="1 2">
    <name type="scientific">Jaapia argillacea MUCL 33604</name>
    <dbReference type="NCBI Taxonomy" id="933084"/>
    <lineage>
        <taxon>Eukaryota</taxon>
        <taxon>Fungi</taxon>
        <taxon>Dikarya</taxon>
        <taxon>Basidiomycota</taxon>
        <taxon>Agaricomycotina</taxon>
        <taxon>Agaricomycetes</taxon>
        <taxon>Agaricomycetidae</taxon>
        <taxon>Jaapiales</taxon>
        <taxon>Jaapiaceae</taxon>
        <taxon>Jaapia</taxon>
    </lineage>
</organism>
<gene>
    <name evidence="1" type="ORF">JAAARDRAFT_122400</name>
</gene>
<dbReference type="EMBL" id="KL197711">
    <property type="protein sequence ID" value="KDQ62704.1"/>
    <property type="molecule type" value="Genomic_DNA"/>
</dbReference>
<sequence>SRISVATAPWIALVSCDYNATNASISNDIFTLARDRGARAVLMYSLYSQECLVSFDYATSSLNQTIDIFSGSLKTSLCVLTYSSPSRRTAIHSSAV</sequence>
<dbReference type="AlphaFoldDB" id="A0A067Q6U9"/>
<reference evidence="2" key="1">
    <citation type="journal article" date="2014" name="Proc. Natl. Acad. Sci. U.S.A.">
        <title>Extensive sampling of basidiomycete genomes demonstrates inadequacy of the white-rot/brown-rot paradigm for wood decay fungi.</title>
        <authorList>
            <person name="Riley R."/>
            <person name="Salamov A.A."/>
            <person name="Brown D.W."/>
            <person name="Nagy L.G."/>
            <person name="Floudas D."/>
            <person name="Held B.W."/>
            <person name="Levasseur A."/>
            <person name="Lombard V."/>
            <person name="Morin E."/>
            <person name="Otillar R."/>
            <person name="Lindquist E.A."/>
            <person name="Sun H."/>
            <person name="LaButti K.M."/>
            <person name="Schmutz J."/>
            <person name="Jabbour D."/>
            <person name="Luo H."/>
            <person name="Baker S.E."/>
            <person name="Pisabarro A.G."/>
            <person name="Walton J.D."/>
            <person name="Blanchette R.A."/>
            <person name="Henrissat B."/>
            <person name="Martin F."/>
            <person name="Cullen D."/>
            <person name="Hibbett D.S."/>
            <person name="Grigoriev I.V."/>
        </authorList>
    </citation>
    <scope>NUCLEOTIDE SEQUENCE [LARGE SCALE GENOMIC DNA]</scope>
    <source>
        <strain evidence="2">MUCL 33604</strain>
    </source>
</reference>
<protein>
    <submittedName>
        <fullName evidence="1">Uncharacterized protein</fullName>
    </submittedName>
</protein>